<feature type="domain" description="N-acetyltransferase" evidence="5">
    <location>
        <begin position="6"/>
        <end position="153"/>
    </location>
</feature>
<dbReference type="AlphaFoldDB" id="A0A4Q7ZQ71"/>
<keyword evidence="2 4" id="KW-0808">Transferase</keyword>
<dbReference type="HAMAP" id="MF_01812">
    <property type="entry name" value="Eis"/>
    <property type="match status" value="1"/>
</dbReference>
<proteinExistence type="inferred from homology"/>
<dbReference type="OrthoDB" id="8399956at2"/>
<dbReference type="InterPro" id="IPR051554">
    <property type="entry name" value="Acetyltransferase_Eis"/>
</dbReference>
<dbReference type="NCBIfam" id="NF002367">
    <property type="entry name" value="PRK01346.1-4"/>
    <property type="match status" value="1"/>
</dbReference>
<dbReference type="PANTHER" id="PTHR37817">
    <property type="entry name" value="N-ACETYLTRANSFERASE EIS"/>
    <property type="match status" value="1"/>
</dbReference>
<evidence type="ECO:0000313" key="6">
    <source>
        <dbReference type="EMBL" id="RZU52509.1"/>
    </source>
</evidence>
<comment type="similarity">
    <text evidence="1 4">Belongs to the acetyltransferase Eis family.</text>
</comment>
<feature type="active site" description="Proton acceptor; via carboxylate" evidence="4">
    <location>
        <position position="412"/>
    </location>
</feature>
<dbReference type="Proteomes" id="UP000292564">
    <property type="component" value="Unassembled WGS sequence"/>
</dbReference>
<gene>
    <name evidence="6" type="ORF">EV385_4375</name>
</gene>
<feature type="binding site" evidence="4">
    <location>
        <begin position="91"/>
        <end position="96"/>
    </location>
    <ligand>
        <name>acetyl-CoA</name>
        <dbReference type="ChEBI" id="CHEBI:57288"/>
    </ligand>
</feature>
<dbReference type="GO" id="GO:0030649">
    <property type="term" value="P:aminoglycoside antibiotic catabolic process"/>
    <property type="evidence" value="ECO:0007669"/>
    <property type="project" value="TreeGrafter"/>
</dbReference>
<dbReference type="SUPFAM" id="SSF55718">
    <property type="entry name" value="SCP-like"/>
    <property type="match status" value="1"/>
</dbReference>
<evidence type="ECO:0000256" key="2">
    <source>
        <dbReference type="ARBA" id="ARBA00022679"/>
    </source>
</evidence>
<dbReference type="Gene3D" id="3.30.1050.10">
    <property type="entry name" value="SCP2 sterol-binding domain"/>
    <property type="match status" value="1"/>
</dbReference>
<dbReference type="Pfam" id="PF13527">
    <property type="entry name" value="Acetyltransf_9"/>
    <property type="match status" value="1"/>
</dbReference>
<dbReference type="SUPFAM" id="SSF55729">
    <property type="entry name" value="Acyl-CoA N-acyltransferases (Nat)"/>
    <property type="match status" value="1"/>
</dbReference>
<dbReference type="EMBL" id="SHKY01000001">
    <property type="protein sequence ID" value="RZU52509.1"/>
    <property type="molecule type" value="Genomic_DNA"/>
</dbReference>
<feature type="active site" description="Proton donor" evidence="4">
    <location>
        <position position="125"/>
    </location>
</feature>
<dbReference type="InterPro" id="IPR036527">
    <property type="entry name" value="SCP2_sterol-bd_dom_sf"/>
</dbReference>
<evidence type="ECO:0000259" key="5">
    <source>
        <dbReference type="PROSITE" id="PS51186"/>
    </source>
</evidence>
<evidence type="ECO:0000256" key="1">
    <source>
        <dbReference type="ARBA" id="ARBA00009213"/>
    </source>
</evidence>
<comment type="subunit">
    <text evidence="4">Homohexamer; trimer of dimers.</text>
</comment>
<dbReference type="Gene3D" id="3.40.630.30">
    <property type="match status" value="2"/>
</dbReference>
<evidence type="ECO:0000313" key="7">
    <source>
        <dbReference type="Proteomes" id="UP000292564"/>
    </source>
</evidence>
<dbReference type="RefSeq" id="WP_130511110.1">
    <property type="nucleotide sequence ID" value="NZ_SHKY01000001.1"/>
</dbReference>
<keyword evidence="7" id="KW-1185">Reference proteome</keyword>
<dbReference type="InterPro" id="IPR025559">
    <property type="entry name" value="Eis_dom"/>
</dbReference>
<dbReference type="CDD" id="cd04301">
    <property type="entry name" value="NAT_SF"/>
    <property type="match status" value="1"/>
</dbReference>
<dbReference type="Pfam" id="PF13530">
    <property type="entry name" value="SCP2_2"/>
    <property type="match status" value="1"/>
</dbReference>
<dbReference type="InterPro" id="IPR016181">
    <property type="entry name" value="Acyl_CoA_acyltransferase"/>
</dbReference>
<dbReference type="InterPro" id="IPR041380">
    <property type="entry name" value="Acetyltransf_17"/>
</dbReference>
<feature type="binding site" evidence="4">
    <location>
        <begin position="83"/>
        <end position="85"/>
    </location>
    <ligand>
        <name>acetyl-CoA</name>
        <dbReference type="ChEBI" id="CHEBI:57288"/>
    </ligand>
</feature>
<comment type="caution">
    <text evidence="6">The sequence shown here is derived from an EMBL/GenBank/DDBJ whole genome shotgun (WGS) entry which is preliminary data.</text>
</comment>
<reference evidence="6 7" key="1">
    <citation type="submission" date="2019-02" db="EMBL/GenBank/DDBJ databases">
        <title>Sequencing the genomes of 1000 actinobacteria strains.</title>
        <authorList>
            <person name="Klenk H.-P."/>
        </authorList>
    </citation>
    <scope>NUCLEOTIDE SEQUENCE [LARGE SCALE GENOMIC DNA]</scope>
    <source>
        <strain evidence="6 7">DSM 45162</strain>
    </source>
</reference>
<dbReference type="InterPro" id="IPR000182">
    <property type="entry name" value="GNAT_dom"/>
</dbReference>
<dbReference type="PROSITE" id="PS51186">
    <property type="entry name" value="GNAT"/>
    <property type="match status" value="1"/>
</dbReference>
<accession>A0A4Q7ZQ71</accession>
<sequence>MDSSDVQVRIGVADDWEAVADLVGHAFHQPYDQVWRDAEGSVYEPERSLIADDAGQIVGHASAYTRELSVPGAVVPAAHVTQVSVAPTHRRRGLLSRMMRRQLGEIAADGREAVAVLWASEGKIYPRFGYGLAAQHLNVDVMTREIRLTDPAPATPAARLRLVQPGEAVAELAKVYEQLRPDRPGWSSRDDRWWQYVLADPESQRHGATALHGVVADTADGPTGYALWRGVSRWDGHGPDGEVRIREVVAADPATYATLWRFLLSIDLTRKATAGFLPLDEPLQHLVDEPRRLGARVSDGLWIRLVDLPRALAARRYATDVDVVLEVSDDLLAANTGQWRLTAGPGGATCTRSTDPADLACTVLELGAAYLGGTSLAALGAAGRVRELTPGALAAASTAFGWHRLPHATEVF</sequence>
<keyword evidence="3 4" id="KW-0012">Acyltransferase</keyword>
<feature type="binding site" evidence="4">
    <location>
        <begin position="120"/>
        <end position="121"/>
    </location>
    <ligand>
        <name>acetyl-CoA</name>
        <dbReference type="ChEBI" id="CHEBI:57288"/>
    </ligand>
</feature>
<dbReference type="PANTHER" id="PTHR37817:SF1">
    <property type="entry name" value="N-ACETYLTRANSFERASE EIS"/>
    <property type="match status" value="1"/>
</dbReference>
<dbReference type="Pfam" id="PF17668">
    <property type="entry name" value="Acetyltransf_17"/>
    <property type="match status" value="1"/>
</dbReference>
<dbReference type="GO" id="GO:0034069">
    <property type="term" value="F:aminoglycoside N-acetyltransferase activity"/>
    <property type="evidence" value="ECO:0007669"/>
    <property type="project" value="TreeGrafter"/>
</dbReference>
<name>A0A4Q7ZQ71_9ACTN</name>
<evidence type="ECO:0000256" key="3">
    <source>
        <dbReference type="ARBA" id="ARBA00023315"/>
    </source>
</evidence>
<evidence type="ECO:0000256" key="4">
    <source>
        <dbReference type="HAMAP-Rule" id="MF_01812"/>
    </source>
</evidence>
<organism evidence="6 7">
    <name type="scientific">Krasilnikovia cinnamomea</name>
    <dbReference type="NCBI Taxonomy" id="349313"/>
    <lineage>
        <taxon>Bacteria</taxon>
        <taxon>Bacillati</taxon>
        <taxon>Actinomycetota</taxon>
        <taxon>Actinomycetes</taxon>
        <taxon>Micromonosporales</taxon>
        <taxon>Micromonosporaceae</taxon>
        <taxon>Krasilnikovia</taxon>
    </lineage>
</organism>
<dbReference type="InterPro" id="IPR022902">
    <property type="entry name" value="NAcTrfase_Eis"/>
</dbReference>
<protein>
    <submittedName>
        <fullName evidence="6">Putative acetyltransferase</fullName>
    </submittedName>
</protein>